<dbReference type="EMBL" id="CT868008">
    <property type="protein sequence ID" value="CAK60378.1"/>
    <property type="molecule type" value="Genomic_DNA"/>
</dbReference>
<evidence type="ECO:0000256" key="3">
    <source>
        <dbReference type="ARBA" id="ARBA00022692"/>
    </source>
</evidence>
<evidence type="ECO:0000256" key="4">
    <source>
        <dbReference type="ARBA" id="ARBA00022989"/>
    </source>
</evidence>
<dbReference type="RefSeq" id="XP_001427776.1">
    <property type="nucleotide sequence ID" value="XM_001427739.1"/>
</dbReference>
<dbReference type="HOGENOM" id="CLU_005912_11_4_1"/>
<feature type="transmembrane region" description="Helical" evidence="9">
    <location>
        <begin position="55"/>
        <end position="73"/>
    </location>
</feature>
<feature type="transmembrane region" description="Helical" evidence="9">
    <location>
        <begin position="225"/>
        <end position="248"/>
    </location>
</feature>
<evidence type="ECO:0000256" key="6">
    <source>
        <dbReference type="ARBA" id="ARBA00023065"/>
    </source>
</evidence>
<evidence type="ECO:0000256" key="8">
    <source>
        <dbReference type="ARBA" id="ARBA00023201"/>
    </source>
</evidence>
<comment type="subcellular location">
    <subcellularLocation>
        <location evidence="1">Membrane</location>
        <topology evidence="1">Multi-pass membrane protein</topology>
    </subcellularLocation>
</comment>
<keyword evidence="6" id="KW-0406">Ion transport</keyword>
<dbReference type="Gene3D" id="6.10.140.1330">
    <property type="match status" value="1"/>
</dbReference>
<dbReference type="InterPro" id="IPR018422">
    <property type="entry name" value="Cation/H_exchanger_CPA1"/>
</dbReference>
<dbReference type="InParanoid" id="A0BPB1"/>
<sequence length="503" mass="56890">MFLHLFKKCGDNIDDSNETSLISDSILLIIGLLVFNELLLQTIATKKLKYPYLKYINDTIITTSIGLITGYILTFSKSGKDITMTMKMGFSQLFLIILLPPILFESAIHMDSVTFFEHFGTINIYAILGTIISMIITSFFIFICGQLGLAKELQLSKCFAFGAIISSTDPVAVLSAFKNMKQSKMLYTFIFGESILNDAVSLTLFNAVNEIINQETSDLLKVISQFLLIFFLSIAIGYAMGIISAFVIRFKNQAIANFEASLLLLLPWITYLISEALEMSGIVSIMFCGISMARYTIPNTNELSKKEFTKFYEIIAHIFENSVFIFIGIGVIGFNLPYQETGVGIIISTFIAINLSRYFFVYLITKFANQFRSIHIINEYQMNMLWFSGLRGAMAYALSIQTIILYGPIGEVLLTISIAIIMINIYVQGVMLDPILAKYSQNLIENYEDEEQEKSKNIFKQIKEGISQIDNLFIQICLSENNDEEVPLCINICFQNRKWSLRS</sequence>
<evidence type="ECO:0000313" key="12">
    <source>
        <dbReference type="Proteomes" id="UP000000600"/>
    </source>
</evidence>
<keyword evidence="12" id="KW-1185">Reference proteome</keyword>
<keyword evidence="4 9" id="KW-1133">Transmembrane helix</keyword>
<dbReference type="OMA" id="RHTMSEH"/>
<dbReference type="PANTHER" id="PTHR10110:SF187">
    <property type="entry name" value="SODIUM_HYDROGEN EXCHANGER"/>
    <property type="match status" value="1"/>
</dbReference>
<dbReference type="GO" id="GO:0005886">
    <property type="term" value="C:plasma membrane"/>
    <property type="evidence" value="ECO:0000318"/>
    <property type="project" value="GO_Central"/>
</dbReference>
<feature type="transmembrane region" description="Helical" evidence="9">
    <location>
        <begin position="21"/>
        <end position="43"/>
    </location>
</feature>
<accession>A0BPB1</accession>
<name>A0BPB1_PARTE</name>
<feature type="domain" description="Cation/H+ exchanger transmembrane" evidence="10">
    <location>
        <begin position="54"/>
        <end position="438"/>
    </location>
</feature>
<dbReference type="AlphaFoldDB" id="A0BPB1"/>
<dbReference type="PANTHER" id="PTHR10110">
    <property type="entry name" value="SODIUM/HYDROGEN EXCHANGER"/>
    <property type="match status" value="1"/>
</dbReference>
<evidence type="ECO:0000313" key="11">
    <source>
        <dbReference type="EMBL" id="CAK60378.1"/>
    </source>
</evidence>
<dbReference type="eggNOG" id="KOG1965">
    <property type="taxonomic scope" value="Eukaryota"/>
</dbReference>
<dbReference type="InterPro" id="IPR006153">
    <property type="entry name" value="Cation/H_exchanger_TM"/>
</dbReference>
<dbReference type="InterPro" id="IPR004709">
    <property type="entry name" value="NaH_exchanger"/>
</dbReference>
<dbReference type="KEGG" id="ptm:GSPATT00005127001"/>
<evidence type="ECO:0000256" key="5">
    <source>
        <dbReference type="ARBA" id="ARBA00023053"/>
    </source>
</evidence>
<keyword evidence="5" id="KW-0915">Sodium</keyword>
<dbReference type="GeneID" id="5013560"/>
<keyword evidence="2" id="KW-0813">Transport</keyword>
<feature type="transmembrane region" description="Helical" evidence="9">
    <location>
        <begin position="85"/>
        <end position="104"/>
    </location>
</feature>
<reference evidence="11 12" key="1">
    <citation type="journal article" date="2006" name="Nature">
        <title>Global trends of whole-genome duplications revealed by the ciliate Paramecium tetraurelia.</title>
        <authorList>
            <consortium name="Genoscope"/>
            <person name="Aury J.-M."/>
            <person name="Jaillon O."/>
            <person name="Duret L."/>
            <person name="Noel B."/>
            <person name="Jubin C."/>
            <person name="Porcel B.M."/>
            <person name="Segurens B."/>
            <person name="Daubin V."/>
            <person name="Anthouard V."/>
            <person name="Aiach N."/>
            <person name="Arnaiz O."/>
            <person name="Billaut A."/>
            <person name="Beisson J."/>
            <person name="Blanc I."/>
            <person name="Bouhouche K."/>
            <person name="Camara F."/>
            <person name="Duharcourt S."/>
            <person name="Guigo R."/>
            <person name="Gogendeau D."/>
            <person name="Katinka M."/>
            <person name="Keller A.-M."/>
            <person name="Kissmehl R."/>
            <person name="Klotz C."/>
            <person name="Koll F."/>
            <person name="Le Moue A."/>
            <person name="Lepere C."/>
            <person name="Malinsky S."/>
            <person name="Nowacki M."/>
            <person name="Nowak J.K."/>
            <person name="Plattner H."/>
            <person name="Poulain J."/>
            <person name="Ruiz F."/>
            <person name="Serrano V."/>
            <person name="Zagulski M."/>
            <person name="Dessen P."/>
            <person name="Betermier M."/>
            <person name="Weissenbach J."/>
            <person name="Scarpelli C."/>
            <person name="Schachter V."/>
            <person name="Sperling L."/>
            <person name="Meyer E."/>
            <person name="Cohen J."/>
            <person name="Wincker P."/>
        </authorList>
    </citation>
    <scope>NUCLEOTIDE SEQUENCE [LARGE SCALE GENOMIC DNA]</scope>
    <source>
        <strain evidence="11 12">Stock d4-2</strain>
    </source>
</reference>
<dbReference type="OrthoDB" id="196264at2759"/>
<feature type="transmembrane region" description="Helical" evidence="9">
    <location>
        <begin position="318"/>
        <end position="336"/>
    </location>
</feature>
<dbReference type="GO" id="GO:0015385">
    <property type="term" value="F:sodium:proton antiporter activity"/>
    <property type="evidence" value="ECO:0000318"/>
    <property type="project" value="GO_Central"/>
</dbReference>
<dbReference type="GO" id="GO:0015386">
    <property type="term" value="F:potassium:proton antiporter activity"/>
    <property type="evidence" value="ECO:0000318"/>
    <property type="project" value="GO_Central"/>
</dbReference>
<organism evidence="11 12">
    <name type="scientific">Paramecium tetraurelia</name>
    <dbReference type="NCBI Taxonomy" id="5888"/>
    <lineage>
        <taxon>Eukaryota</taxon>
        <taxon>Sar</taxon>
        <taxon>Alveolata</taxon>
        <taxon>Ciliophora</taxon>
        <taxon>Intramacronucleata</taxon>
        <taxon>Oligohymenophorea</taxon>
        <taxon>Peniculida</taxon>
        <taxon>Parameciidae</taxon>
        <taxon>Paramecium</taxon>
    </lineage>
</organism>
<feature type="transmembrane region" description="Helical" evidence="9">
    <location>
        <begin position="342"/>
        <end position="364"/>
    </location>
</feature>
<feature type="transmembrane region" description="Helical" evidence="9">
    <location>
        <begin position="385"/>
        <end position="406"/>
    </location>
</feature>
<evidence type="ECO:0000256" key="2">
    <source>
        <dbReference type="ARBA" id="ARBA00022448"/>
    </source>
</evidence>
<dbReference type="Pfam" id="PF00999">
    <property type="entry name" value="Na_H_Exchanger"/>
    <property type="match status" value="1"/>
</dbReference>
<evidence type="ECO:0000256" key="9">
    <source>
        <dbReference type="SAM" id="Phobius"/>
    </source>
</evidence>
<keyword evidence="7 9" id="KW-0472">Membrane</keyword>
<dbReference type="Proteomes" id="UP000000600">
    <property type="component" value="Unassembled WGS sequence"/>
</dbReference>
<protein>
    <recommendedName>
        <fullName evidence="10">Cation/H+ exchanger transmembrane domain-containing protein</fullName>
    </recommendedName>
</protein>
<dbReference type="PRINTS" id="PR01084">
    <property type="entry name" value="NAHEXCHNGR"/>
</dbReference>
<keyword evidence="3 9" id="KW-0812">Transmembrane</keyword>
<feature type="transmembrane region" description="Helical" evidence="9">
    <location>
        <begin position="124"/>
        <end position="149"/>
    </location>
</feature>
<evidence type="ECO:0000256" key="7">
    <source>
        <dbReference type="ARBA" id="ARBA00023136"/>
    </source>
</evidence>
<dbReference type="GO" id="GO:0098719">
    <property type="term" value="P:sodium ion import across plasma membrane"/>
    <property type="evidence" value="ECO:0000318"/>
    <property type="project" value="GO_Central"/>
</dbReference>
<evidence type="ECO:0000259" key="10">
    <source>
        <dbReference type="Pfam" id="PF00999"/>
    </source>
</evidence>
<gene>
    <name evidence="11" type="ORF">GSPATT00005127001</name>
</gene>
<feature type="transmembrane region" description="Helical" evidence="9">
    <location>
        <begin position="412"/>
        <end position="432"/>
    </location>
</feature>
<feature type="transmembrane region" description="Helical" evidence="9">
    <location>
        <begin position="279"/>
        <end position="297"/>
    </location>
</feature>
<dbReference type="GO" id="GO:0051453">
    <property type="term" value="P:regulation of intracellular pH"/>
    <property type="evidence" value="ECO:0000318"/>
    <property type="project" value="GO_Central"/>
</dbReference>
<evidence type="ECO:0000256" key="1">
    <source>
        <dbReference type="ARBA" id="ARBA00004141"/>
    </source>
</evidence>
<proteinExistence type="predicted"/>
<keyword evidence="8" id="KW-0739">Sodium transport</keyword>
<dbReference type="GO" id="GO:0071805">
    <property type="term" value="P:potassium ion transmembrane transport"/>
    <property type="evidence" value="ECO:0000318"/>
    <property type="project" value="GO_Central"/>
</dbReference>